<reference evidence="1" key="1">
    <citation type="submission" date="2014-05" db="EMBL/GenBank/DDBJ databases">
        <authorList>
            <person name="Chronopoulou M."/>
        </authorList>
    </citation>
    <scope>NUCLEOTIDE SEQUENCE</scope>
    <source>
        <tissue evidence="1">Whole organism</tissue>
    </source>
</reference>
<evidence type="ECO:0000313" key="1">
    <source>
        <dbReference type="EMBL" id="CDW46037.1"/>
    </source>
</evidence>
<feature type="non-terminal residue" evidence="1">
    <location>
        <position position="1"/>
    </location>
</feature>
<dbReference type="EMBL" id="HACA01028676">
    <property type="protein sequence ID" value="CDW46037.1"/>
    <property type="molecule type" value="Transcribed_RNA"/>
</dbReference>
<sequence>KHKNVKIAHKLMSKAVYPTPIEKNNVLLADNIFHESTVAALQYYSSTYPAWKVTRNFDSVVSMGISIVRRLLREFEKEILQRNPSAKDTIILNIFRSSMLG</sequence>
<name>A0A0K2V7A0_LEPSM</name>
<protein>
    <submittedName>
        <fullName evidence="1">Uncharacterized protein</fullName>
    </submittedName>
</protein>
<proteinExistence type="predicted"/>
<dbReference type="AlphaFoldDB" id="A0A0K2V7A0"/>
<accession>A0A0K2V7A0</accession>
<organism evidence="1">
    <name type="scientific">Lepeophtheirus salmonis</name>
    <name type="common">Salmon louse</name>
    <name type="synonym">Caligus salmonis</name>
    <dbReference type="NCBI Taxonomy" id="72036"/>
    <lineage>
        <taxon>Eukaryota</taxon>
        <taxon>Metazoa</taxon>
        <taxon>Ecdysozoa</taxon>
        <taxon>Arthropoda</taxon>
        <taxon>Crustacea</taxon>
        <taxon>Multicrustacea</taxon>
        <taxon>Hexanauplia</taxon>
        <taxon>Copepoda</taxon>
        <taxon>Siphonostomatoida</taxon>
        <taxon>Caligidae</taxon>
        <taxon>Lepeophtheirus</taxon>
    </lineage>
</organism>